<dbReference type="Gene3D" id="4.10.910.10">
    <property type="entry name" value="30s ribosomal protein s13, domain 2"/>
    <property type="match status" value="1"/>
</dbReference>
<dbReference type="InterPro" id="IPR027437">
    <property type="entry name" value="Rbsml_uS13_C"/>
</dbReference>
<dbReference type="SUPFAM" id="SSF46946">
    <property type="entry name" value="S13-like H2TH domain"/>
    <property type="match status" value="1"/>
</dbReference>
<dbReference type="Proteomes" id="UP001235939">
    <property type="component" value="Chromosome 14"/>
</dbReference>
<dbReference type="InterPro" id="IPR001892">
    <property type="entry name" value="Ribosomal_uS13"/>
</dbReference>
<accession>A0ABY6L6Z7</accession>
<organism evidence="6 7">
    <name type="scientific">Cordylochernes scorpioides</name>
    <dbReference type="NCBI Taxonomy" id="51811"/>
    <lineage>
        <taxon>Eukaryota</taxon>
        <taxon>Metazoa</taxon>
        <taxon>Ecdysozoa</taxon>
        <taxon>Arthropoda</taxon>
        <taxon>Chelicerata</taxon>
        <taxon>Arachnida</taxon>
        <taxon>Pseudoscorpiones</taxon>
        <taxon>Cheliferoidea</taxon>
        <taxon>Chernetidae</taxon>
        <taxon>Cordylochernes</taxon>
    </lineage>
</organism>
<evidence type="ECO:0000256" key="2">
    <source>
        <dbReference type="ARBA" id="ARBA00022980"/>
    </source>
</evidence>
<gene>
    <name evidence="6" type="ORF">LAZ67_14001103</name>
</gene>
<dbReference type="HAMAP" id="MF_01315">
    <property type="entry name" value="Ribosomal_uS13"/>
    <property type="match status" value="1"/>
</dbReference>
<keyword evidence="3" id="KW-0687">Ribonucleoprotein</keyword>
<dbReference type="PROSITE" id="PS50159">
    <property type="entry name" value="RIBOSOMAL_S13_2"/>
    <property type="match status" value="1"/>
</dbReference>
<keyword evidence="7" id="KW-1185">Reference proteome</keyword>
<dbReference type="Pfam" id="PF00416">
    <property type="entry name" value="Ribosomal_S13"/>
    <property type="match status" value="1"/>
</dbReference>
<reference evidence="6 7" key="1">
    <citation type="submission" date="2022-01" db="EMBL/GenBank/DDBJ databases">
        <title>A chromosomal length assembly of Cordylochernes scorpioides.</title>
        <authorList>
            <person name="Zeh D."/>
            <person name="Zeh J."/>
        </authorList>
    </citation>
    <scope>NUCLEOTIDE SEQUENCE [LARGE SCALE GENOMIC DNA]</scope>
    <source>
        <strain evidence="6">IN4F17</strain>
        <tissue evidence="6">Whole Body</tissue>
    </source>
</reference>
<evidence type="ECO:0000256" key="4">
    <source>
        <dbReference type="ARBA" id="ARBA00035166"/>
    </source>
</evidence>
<evidence type="ECO:0000313" key="7">
    <source>
        <dbReference type="Proteomes" id="UP001235939"/>
    </source>
</evidence>
<dbReference type="PANTHER" id="PTHR10871:SF3">
    <property type="entry name" value="SMALL RIBOSOMAL SUBUNIT PROTEIN US13"/>
    <property type="match status" value="1"/>
</dbReference>
<keyword evidence="2" id="KW-0689">Ribosomal protein</keyword>
<dbReference type="Gene3D" id="1.10.8.50">
    <property type="match status" value="1"/>
</dbReference>
<evidence type="ECO:0000313" key="6">
    <source>
        <dbReference type="EMBL" id="UYV76549.1"/>
    </source>
</evidence>
<dbReference type="PROSITE" id="PS00646">
    <property type="entry name" value="RIBOSOMAL_S13_1"/>
    <property type="match status" value="1"/>
</dbReference>
<dbReference type="EMBL" id="CP092876">
    <property type="protein sequence ID" value="UYV76549.1"/>
    <property type="molecule type" value="Genomic_DNA"/>
</dbReference>
<dbReference type="PANTHER" id="PTHR10871">
    <property type="entry name" value="30S RIBOSOMAL PROTEIN S13/40S RIBOSOMAL PROTEIN S18"/>
    <property type="match status" value="1"/>
</dbReference>
<name>A0ABY6L6Z7_9ARAC</name>
<dbReference type="NCBIfam" id="NF003140">
    <property type="entry name" value="PRK04053.1"/>
    <property type="match status" value="1"/>
</dbReference>
<evidence type="ECO:0000256" key="1">
    <source>
        <dbReference type="ARBA" id="ARBA00008080"/>
    </source>
</evidence>
<protein>
    <recommendedName>
        <fullName evidence="4">Small ribosomal subunit protein uS13</fullName>
    </recommendedName>
    <alternativeName>
        <fullName evidence="5">40S ribosomal protein S18</fullName>
    </alternativeName>
</protein>
<evidence type="ECO:0000256" key="3">
    <source>
        <dbReference type="ARBA" id="ARBA00023274"/>
    </source>
</evidence>
<comment type="similarity">
    <text evidence="1">Belongs to the universal ribosomal protein uS13 family.</text>
</comment>
<evidence type="ECO:0000256" key="5">
    <source>
        <dbReference type="ARBA" id="ARBA00035468"/>
    </source>
</evidence>
<dbReference type="InterPro" id="IPR010979">
    <property type="entry name" value="Ribosomal_uS13-like_H2TH"/>
</dbReference>
<proteinExistence type="inferred from homology"/>
<dbReference type="InterPro" id="IPR018269">
    <property type="entry name" value="Ribosomal_uS13_CS"/>
</dbReference>
<sequence>MVRANRRITLEEIEDGLNEDCSHFSVHKIVSETLGYRKVSARRREFPSIKMTSNLVKDPKFQELLRVYNTNLDGKRKVPYALRQIKGVGRRFGYMICRANGIDPARHAGTMNEKELEQLQATIADPISYRIPKWALNRNRDHKDGKTSQVTSSALETKLRDDLERLKKIRAHRGLRHFWGLRVRGQHTKTTGRRGRTVGVSKKK</sequence>